<comment type="cofactor">
    <cofactor evidence="9">
        <name>Mg(2+)</name>
        <dbReference type="ChEBI" id="CHEBI:18420"/>
    </cofactor>
    <text evidence="9">Binds 2 magnesium ions per monomer.</text>
</comment>
<evidence type="ECO:0000256" key="8">
    <source>
        <dbReference type="ARBA" id="ARBA00061188"/>
    </source>
</evidence>
<feature type="domain" description="Glycosyl transferase family 3" evidence="10">
    <location>
        <begin position="73"/>
        <end position="323"/>
    </location>
</feature>
<evidence type="ECO:0000256" key="5">
    <source>
        <dbReference type="ARBA" id="ARBA00022822"/>
    </source>
</evidence>
<feature type="binding site" evidence="9">
    <location>
        <position position="80"/>
    </location>
    <ligand>
        <name>anthranilate</name>
        <dbReference type="ChEBI" id="CHEBI:16567"/>
        <label>1</label>
    </ligand>
</feature>
<evidence type="ECO:0000313" key="12">
    <source>
        <dbReference type="EMBL" id="CUT02226.1"/>
    </source>
</evidence>
<evidence type="ECO:0000256" key="7">
    <source>
        <dbReference type="ARBA" id="ARBA00052328"/>
    </source>
</evidence>
<dbReference type="Gene3D" id="1.20.970.10">
    <property type="entry name" value="Transferase, Pyrimidine Nucleoside Phosphorylase, Chain C"/>
    <property type="match status" value="1"/>
</dbReference>
<evidence type="ECO:0000256" key="1">
    <source>
        <dbReference type="ARBA" id="ARBA00004907"/>
    </source>
</evidence>
<comment type="catalytic activity">
    <reaction evidence="7 9">
        <text>N-(5-phospho-beta-D-ribosyl)anthranilate + diphosphate = 5-phospho-alpha-D-ribose 1-diphosphate + anthranilate</text>
        <dbReference type="Rhea" id="RHEA:11768"/>
        <dbReference type="ChEBI" id="CHEBI:16567"/>
        <dbReference type="ChEBI" id="CHEBI:18277"/>
        <dbReference type="ChEBI" id="CHEBI:33019"/>
        <dbReference type="ChEBI" id="CHEBI:58017"/>
        <dbReference type="EC" id="2.4.2.18"/>
    </reaction>
</comment>
<dbReference type="AlphaFoldDB" id="A0A0P1NTD0"/>
<organism evidence="12 13">
    <name type="scientific">Candidatus Chryseopegocella kryptomonas</name>
    <dbReference type="NCBI Taxonomy" id="1633643"/>
    <lineage>
        <taxon>Bacteria</taxon>
        <taxon>Pseudomonadati</taxon>
        <taxon>Candidatus Kryptoniota</taxon>
        <taxon>Candidatus Chryseopegocella</taxon>
    </lineage>
</organism>
<dbReference type="PANTHER" id="PTHR43285:SF2">
    <property type="entry name" value="ANTHRANILATE PHOSPHORIBOSYLTRANSFERASE"/>
    <property type="match status" value="1"/>
</dbReference>
<evidence type="ECO:0000256" key="9">
    <source>
        <dbReference type="HAMAP-Rule" id="MF_00211"/>
    </source>
</evidence>
<feature type="binding site" evidence="9">
    <location>
        <begin position="83"/>
        <end position="84"/>
    </location>
    <ligand>
        <name>5-phospho-alpha-D-ribose 1-diphosphate</name>
        <dbReference type="ChEBI" id="CHEBI:58017"/>
    </ligand>
</feature>
<dbReference type="GO" id="GO:0004048">
    <property type="term" value="F:anthranilate phosphoribosyltransferase activity"/>
    <property type="evidence" value="ECO:0007669"/>
    <property type="project" value="UniProtKB-UniRule"/>
</dbReference>
<dbReference type="OrthoDB" id="9806430at2"/>
<gene>
    <name evidence="9" type="primary">trpD</name>
    <name evidence="12" type="ORF">JGI23_01210</name>
</gene>
<comment type="pathway">
    <text evidence="1 9">Amino-acid biosynthesis; L-tryptophan biosynthesis; L-tryptophan from chorismate: step 2/5.</text>
</comment>
<feature type="binding site" evidence="9">
    <location>
        <position position="225"/>
    </location>
    <ligand>
        <name>Mg(2+)</name>
        <dbReference type="ChEBI" id="CHEBI:18420"/>
        <label>2</label>
    </ligand>
</feature>
<dbReference type="GO" id="GO:0005829">
    <property type="term" value="C:cytosol"/>
    <property type="evidence" value="ECO:0007669"/>
    <property type="project" value="TreeGrafter"/>
</dbReference>
<evidence type="ECO:0000256" key="4">
    <source>
        <dbReference type="ARBA" id="ARBA00022679"/>
    </source>
</evidence>
<keyword evidence="9" id="KW-0460">Magnesium</keyword>
<keyword evidence="2 9" id="KW-0028">Amino-acid biosynthesis</keyword>
<dbReference type="NCBIfam" id="TIGR01245">
    <property type="entry name" value="trpD"/>
    <property type="match status" value="1"/>
</dbReference>
<dbReference type="InterPro" id="IPR036320">
    <property type="entry name" value="Glycosyl_Trfase_fam3_N_dom_sf"/>
</dbReference>
<comment type="subunit">
    <text evidence="9">Homodimer.</text>
</comment>
<feature type="binding site" evidence="9">
    <location>
        <position position="166"/>
    </location>
    <ligand>
        <name>anthranilate</name>
        <dbReference type="ChEBI" id="CHEBI:16567"/>
        <label>2</label>
    </ligand>
</feature>
<keyword evidence="6 9" id="KW-0057">Aromatic amino acid biosynthesis</keyword>
<name>A0A0P1NTD0_9BACT</name>
<protein>
    <recommendedName>
        <fullName evidence="9">Anthranilate phosphoribosyltransferase</fullName>
        <ecNumber evidence="9">2.4.2.18</ecNumber>
    </recommendedName>
</protein>
<dbReference type="InterPro" id="IPR035902">
    <property type="entry name" value="Nuc_phospho_transferase"/>
</dbReference>
<dbReference type="InterPro" id="IPR005940">
    <property type="entry name" value="Anthranilate_Pribosyl_Tfrase"/>
</dbReference>
<dbReference type="Gene3D" id="3.40.1030.10">
    <property type="entry name" value="Nucleoside phosphorylase/phosphoribosyltransferase catalytic domain"/>
    <property type="match status" value="1"/>
</dbReference>
<evidence type="ECO:0000256" key="3">
    <source>
        <dbReference type="ARBA" id="ARBA00022676"/>
    </source>
</evidence>
<dbReference type="EC" id="2.4.2.18" evidence="9"/>
<accession>A0A0P1NTD0</accession>
<dbReference type="InterPro" id="IPR017459">
    <property type="entry name" value="Glycosyl_Trfase_fam3_N_dom"/>
</dbReference>
<evidence type="ECO:0000256" key="2">
    <source>
        <dbReference type="ARBA" id="ARBA00022605"/>
    </source>
</evidence>
<sequence length="340" mass="36417">MIKNAIAKLVQKQDLTFEESYFAMRQIMNGEADHAQIAGFLVGLRMKGESAHEIAGCAKAMIEKSLRIEFQDDNLIDTCGTGGDEVGTFNISTASAIVASAVGVKVAKHGNRAVSSKCGSADVLRELGVKIELTPEQAKICLEEIGLAFIFAPLYHTSMKYAGPVRQSLGIRTIFNILGPLTNPAGAKRQLLGVFAENLTEKIANVLKELGSKHALVVHGAGGIDEISISGHTKISELKNGEIKTYEISPEDFGLKRWDINLILGGDAKTNAGIIKRLLEGEKGPQRDVVLLNSGAAIYVSGLADSISEGIEMAKEAIDSGKAKKKLEDLIELTNKFSNP</sequence>
<feature type="domain" description="Glycosyl transferase family 3 N-terminal" evidence="11">
    <location>
        <begin position="3"/>
        <end position="64"/>
    </location>
</feature>
<feature type="binding site" evidence="9">
    <location>
        <position position="88"/>
    </location>
    <ligand>
        <name>5-phospho-alpha-D-ribose 1-diphosphate</name>
        <dbReference type="ChEBI" id="CHEBI:58017"/>
    </ligand>
</feature>
<feature type="binding site" evidence="9">
    <location>
        <begin position="90"/>
        <end position="93"/>
    </location>
    <ligand>
        <name>5-phospho-alpha-D-ribose 1-diphosphate</name>
        <dbReference type="ChEBI" id="CHEBI:58017"/>
    </ligand>
</feature>
<feature type="binding site" evidence="9">
    <location>
        <position position="120"/>
    </location>
    <ligand>
        <name>5-phospho-alpha-D-ribose 1-diphosphate</name>
        <dbReference type="ChEBI" id="CHEBI:58017"/>
    </ligand>
</feature>
<dbReference type="HAMAP" id="MF_00211">
    <property type="entry name" value="TrpD"/>
    <property type="match status" value="1"/>
</dbReference>
<dbReference type="SUPFAM" id="SSF52418">
    <property type="entry name" value="Nucleoside phosphorylase/phosphoribosyltransferase catalytic domain"/>
    <property type="match status" value="1"/>
</dbReference>
<keyword evidence="9" id="KW-0479">Metal-binding</keyword>
<comment type="caution">
    <text evidence="9">Lacks conserved residue(s) required for the propagation of feature annotation.</text>
</comment>
<feature type="binding site" evidence="9">
    <location>
        <position position="226"/>
    </location>
    <ligand>
        <name>Mg(2+)</name>
        <dbReference type="ChEBI" id="CHEBI:18420"/>
        <label>2</label>
    </ligand>
</feature>
<dbReference type="EMBL" id="CZVW01000011">
    <property type="protein sequence ID" value="CUT02226.1"/>
    <property type="molecule type" value="Genomic_DNA"/>
</dbReference>
<feature type="binding site" evidence="9">
    <location>
        <begin position="108"/>
        <end position="116"/>
    </location>
    <ligand>
        <name>5-phospho-alpha-D-ribose 1-diphosphate</name>
        <dbReference type="ChEBI" id="CHEBI:58017"/>
    </ligand>
</feature>
<reference evidence="13" key="1">
    <citation type="submission" date="2015-11" db="EMBL/GenBank/DDBJ databases">
        <authorList>
            <person name="Varghese N."/>
        </authorList>
    </citation>
    <scope>NUCLEOTIDE SEQUENCE [LARGE SCALE GENOMIC DNA]</scope>
    <source>
        <strain evidence="13">JGI-23</strain>
    </source>
</reference>
<feature type="binding site" evidence="9">
    <location>
        <position position="111"/>
    </location>
    <ligand>
        <name>anthranilate</name>
        <dbReference type="ChEBI" id="CHEBI:16567"/>
        <label>1</label>
    </ligand>
</feature>
<feature type="binding site" evidence="9">
    <location>
        <position position="80"/>
    </location>
    <ligand>
        <name>5-phospho-alpha-D-ribose 1-diphosphate</name>
        <dbReference type="ChEBI" id="CHEBI:58017"/>
    </ligand>
</feature>
<dbReference type="GO" id="GO:0000162">
    <property type="term" value="P:L-tryptophan biosynthetic process"/>
    <property type="evidence" value="ECO:0007669"/>
    <property type="project" value="UniProtKB-UniRule"/>
</dbReference>
<evidence type="ECO:0000259" key="10">
    <source>
        <dbReference type="Pfam" id="PF00591"/>
    </source>
</evidence>
<keyword evidence="3 9" id="KW-0328">Glycosyltransferase</keyword>
<dbReference type="RefSeq" id="WP_092349955.1">
    <property type="nucleotide sequence ID" value="NZ_CZVW01000011.1"/>
</dbReference>
<comment type="similarity">
    <text evidence="9">Belongs to the anthranilate phosphoribosyltransferase family.</text>
</comment>
<dbReference type="PANTHER" id="PTHR43285">
    <property type="entry name" value="ANTHRANILATE PHOSPHORIBOSYLTRANSFERASE"/>
    <property type="match status" value="1"/>
</dbReference>
<dbReference type="SUPFAM" id="SSF47648">
    <property type="entry name" value="Nucleoside phosphorylase/phosphoribosyltransferase N-terminal domain"/>
    <property type="match status" value="1"/>
</dbReference>
<proteinExistence type="inferred from homology"/>
<dbReference type="Proteomes" id="UP000199197">
    <property type="component" value="Unassembled WGS sequence"/>
</dbReference>
<evidence type="ECO:0000259" key="11">
    <source>
        <dbReference type="Pfam" id="PF02885"/>
    </source>
</evidence>
<feature type="binding site" evidence="9">
    <location>
        <position position="226"/>
    </location>
    <ligand>
        <name>Mg(2+)</name>
        <dbReference type="ChEBI" id="CHEBI:18420"/>
        <label>1</label>
    </ligand>
</feature>
<dbReference type="GO" id="GO:0000287">
    <property type="term" value="F:magnesium ion binding"/>
    <property type="evidence" value="ECO:0007669"/>
    <property type="project" value="UniProtKB-UniRule"/>
</dbReference>
<keyword evidence="5 9" id="KW-0822">Tryptophan biosynthesis</keyword>
<evidence type="ECO:0000313" key="13">
    <source>
        <dbReference type="Proteomes" id="UP000199197"/>
    </source>
</evidence>
<comment type="function">
    <text evidence="9">Catalyzes the transfer of the phosphoribosyl group of 5-phosphorylribose-1-pyrophosphate (PRPP) to anthranilate to yield N-(5'-phosphoribosyl)-anthranilate (PRA).</text>
</comment>
<evidence type="ECO:0000256" key="6">
    <source>
        <dbReference type="ARBA" id="ARBA00023141"/>
    </source>
</evidence>
<keyword evidence="4 9" id="KW-0808">Transferase</keyword>
<feature type="binding site" evidence="9">
    <location>
        <position position="92"/>
    </location>
    <ligand>
        <name>Mg(2+)</name>
        <dbReference type="ChEBI" id="CHEBI:18420"/>
        <label>1</label>
    </ligand>
</feature>
<dbReference type="FunFam" id="3.40.1030.10:FF:000002">
    <property type="entry name" value="Anthranilate phosphoribosyltransferase"/>
    <property type="match status" value="1"/>
</dbReference>
<dbReference type="InterPro" id="IPR000312">
    <property type="entry name" value="Glycosyl_Trfase_fam3"/>
</dbReference>
<comment type="similarity">
    <text evidence="8">In the C-terminal section; belongs to the anthranilate phosphoribosyltransferase family.</text>
</comment>
<dbReference type="Pfam" id="PF02885">
    <property type="entry name" value="Glycos_trans_3N"/>
    <property type="match status" value="1"/>
</dbReference>
<keyword evidence="13" id="KW-1185">Reference proteome</keyword>
<dbReference type="Pfam" id="PF00591">
    <property type="entry name" value="Glycos_transf_3"/>
    <property type="match status" value="1"/>
</dbReference>
<dbReference type="UniPathway" id="UPA00035">
    <property type="reaction ID" value="UER00041"/>
</dbReference>